<name>A0ABQ5B4P1_9ASTR</name>
<sequence length="420" mass="46630">MNVQGDRLSNLPDDLIHKILSLVGTKLAVQTSALSPRWRYLWTTLPCLNFSRENFKTLPKFSNFVTHVLSWPNNQTEISSAKLSFRGKASQVFVKRILNCAFSHNVKQLTVSCLPDKSEIEFPLSLFSSQSLEHLTLTGFLNLSSLLAPLTELISYQPSPFVKLKSLKVYPEVYYVKVLQTIPAEVKKYLLDGSPSATFTEVSYEEMRASENAKSALSCMAELGEMLEHEKANIETNMDRIEHGKAKTSAIISMLCDIEELVTELPASKRAQFEASFSRTDNCWNLLGQTRKKESMWGDDLGSALEALGGSNAGNGLIGRLCPGVTTPHIALATRIVDANVRLDVARAVAVGRWLPVEEELLAKPLPWPFSEIINVGKRSGVGVGVMLMWHPKNGVTVLRHLRLLELKPSNPLPEFLALL</sequence>
<dbReference type="PANTHER" id="PTHR32212:SF260">
    <property type="entry name" value="LEUCINE-RICH REPEAT DOMAIN SUPERFAMILY, F-BOX-LIKE DOMAIN SUPERFAMILY"/>
    <property type="match status" value="1"/>
</dbReference>
<dbReference type="Pfam" id="PF00646">
    <property type="entry name" value="F-box"/>
    <property type="match status" value="1"/>
</dbReference>
<reference evidence="2" key="1">
    <citation type="journal article" date="2022" name="Int. J. Mol. Sci.">
        <title>Draft Genome of Tanacetum Coccineum: Genomic Comparison of Closely Related Tanacetum-Family Plants.</title>
        <authorList>
            <person name="Yamashiro T."/>
            <person name="Shiraishi A."/>
            <person name="Nakayama K."/>
            <person name="Satake H."/>
        </authorList>
    </citation>
    <scope>NUCLEOTIDE SEQUENCE</scope>
</reference>
<dbReference type="InterPro" id="IPR036047">
    <property type="entry name" value="F-box-like_dom_sf"/>
</dbReference>
<comment type="caution">
    <text evidence="2">The sequence shown here is derived from an EMBL/GenBank/DDBJ whole genome shotgun (WGS) entry which is preliminary data.</text>
</comment>
<dbReference type="EMBL" id="BQNB010012823">
    <property type="protein sequence ID" value="GJT08354.1"/>
    <property type="molecule type" value="Genomic_DNA"/>
</dbReference>
<evidence type="ECO:0000313" key="2">
    <source>
        <dbReference type="EMBL" id="GJT08354.1"/>
    </source>
</evidence>
<evidence type="ECO:0000313" key="3">
    <source>
        <dbReference type="Proteomes" id="UP001151760"/>
    </source>
</evidence>
<dbReference type="CDD" id="cd22160">
    <property type="entry name" value="F-box_AtFBL13-like"/>
    <property type="match status" value="1"/>
</dbReference>
<protein>
    <submittedName>
        <fullName evidence="2">F-box domain containing protein</fullName>
    </submittedName>
</protein>
<keyword evidence="3" id="KW-1185">Reference proteome</keyword>
<feature type="domain" description="F-box" evidence="1">
    <location>
        <begin position="8"/>
        <end position="47"/>
    </location>
</feature>
<dbReference type="PANTHER" id="PTHR32212">
    <property type="entry name" value="CYCLIN-LIKE F-BOX"/>
    <property type="match status" value="1"/>
</dbReference>
<dbReference type="Proteomes" id="UP001151760">
    <property type="component" value="Unassembled WGS sequence"/>
</dbReference>
<dbReference type="InterPro" id="IPR001810">
    <property type="entry name" value="F-box_dom"/>
</dbReference>
<accession>A0ABQ5B4P1</accession>
<dbReference type="InterPro" id="IPR053781">
    <property type="entry name" value="F-box_AtFBL13-like"/>
</dbReference>
<organism evidence="2 3">
    <name type="scientific">Tanacetum coccineum</name>
    <dbReference type="NCBI Taxonomy" id="301880"/>
    <lineage>
        <taxon>Eukaryota</taxon>
        <taxon>Viridiplantae</taxon>
        <taxon>Streptophyta</taxon>
        <taxon>Embryophyta</taxon>
        <taxon>Tracheophyta</taxon>
        <taxon>Spermatophyta</taxon>
        <taxon>Magnoliopsida</taxon>
        <taxon>eudicotyledons</taxon>
        <taxon>Gunneridae</taxon>
        <taxon>Pentapetalae</taxon>
        <taxon>asterids</taxon>
        <taxon>campanulids</taxon>
        <taxon>Asterales</taxon>
        <taxon>Asteraceae</taxon>
        <taxon>Asteroideae</taxon>
        <taxon>Anthemideae</taxon>
        <taxon>Anthemidinae</taxon>
        <taxon>Tanacetum</taxon>
    </lineage>
</organism>
<evidence type="ECO:0000259" key="1">
    <source>
        <dbReference type="Pfam" id="PF00646"/>
    </source>
</evidence>
<gene>
    <name evidence="2" type="ORF">Tco_0842816</name>
</gene>
<dbReference type="SUPFAM" id="SSF81383">
    <property type="entry name" value="F-box domain"/>
    <property type="match status" value="1"/>
</dbReference>
<reference evidence="2" key="2">
    <citation type="submission" date="2022-01" db="EMBL/GenBank/DDBJ databases">
        <authorList>
            <person name="Yamashiro T."/>
            <person name="Shiraishi A."/>
            <person name="Satake H."/>
            <person name="Nakayama K."/>
        </authorList>
    </citation>
    <scope>NUCLEOTIDE SEQUENCE</scope>
</reference>
<proteinExistence type="predicted"/>